<evidence type="ECO:0000313" key="3">
    <source>
        <dbReference type="Proteomes" id="UP000478052"/>
    </source>
</evidence>
<reference evidence="2 3" key="1">
    <citation type="submission" date="2019-08" db="EMBL/GenBank/DDBJ databases">
        <title>Whole genome of Aphis craccivora.</title>
        <authorList>
            <person name="Voronova N.V."/>
            <person name="Shulinski R.S."/>
            <person name="Bandarenka Y.V."/>
            <person name="Zhorov D.G."/>
            <person name="Warner D."/>
        </authorList>
    </citation>
    <scope>NUCLEOTIDE SEQUENCE [LARGE SCALE GENOMIC DNA]</scope>
    <source>
        <strain evidence="2">180601</strain>
        <tissue evidence="2">Whole Body</tissue>
    </source>
</reference>
<organism evidence="2 3">
    <name type="scientific">Aphis craccivora</name>
    <name type="common">Cowpea aphid</name>
    <dbReference type="NCBI Taxonomy" id="307492"/>
    <lineage>
        <taxon>Eukaryota</taxon>
        <taxon>Metazoa</taxon>
        <taxon>Ecdysozoa</taxon>
        <taxon>Arthropoda</taxon>
        <taxon>Hexapoda</taxon>
        <taxon>Insecta</taxon>
        <taxon>Pterygota</taxon>
        <taxon>Neoptera</taxon>
        <taxon>Paraneoptera</taxon>
        <taxon>Hemiptera</taxon>
        <taxon>Sternorrhyncha</taxon>
        <taxon>Aphidomorpha</taxon>
        <taxon>Aphidoidea</taxon>
        <taxon>Aphididae</taxon>
        <taxon>Aphidini</taxon>
        <taxon>Aphis</taxon>
        <taxon>Aphis</taxon>
    </lineage>
</organism>
<dbReference type="InterPro" id="IPR005312">
    <property type="entry name" value="DUF1759"/>
</dbReference>
<gene>
    <name evidence="2" type="ORF">FWK35_00029961</name>
</gene>
<feature type="region of interest" description="Disordered" evidence="1">
    <location>
        <begin position="126"/>
        <end position="154"/>
    </location>
</feature>
<dbReference type="OrthoDB" id="5989194at2759"/>
<evidence type="ECO:0000313" key="2">
    <source>
        <dbReference type="EMBL" id="KAF0729977.1"/>
    </source>
</evidence>
<dbReference type="EMBL" id="VUJU01008494">
    <property type="protein sequence ID" value="KAF0729977.1"/>
    <property type="molecule type" value="Genomic_DNA"/>
</dbReference>
<dbReference type="AlphaFoldDB" id="A0A6G0WR93"/>
<dbReference type="Pfam" id="PF03564">
    <property type="entry name" value="DUF1759"/>
    <property type="match status" value="1"/>
</dbReference>
<evidence type="ECO:0000256" key="1">
    <source>
        <dbReference type="SAM" id="MobiDB-lite"/>
    </source>
</evidence>
<comment type="caution">
    <text evidence="2">The sequence shown here is derived from an EMBL/GenBank/DDBJ whole genome shotgun (WGS) entry which is preliminary data.</text>
</comment>
<keyword evidence="3" id="KW-1185">Reference proteome</keyword>
<feature type="non-terminal residue" evidence="2">
    <location>
        <position position="191"/>
    </location>
</feature>
<dbReference type="Proteomes" id="UP000478052">
    <property type="component" value="Unassembled WGS sequence"/>
</dbReference>
<name>A0A6G0WR93_APHCR</name>
<proteinExistence type="predicted"/>
<protein>
    <submittedName>
        <fullName evidence="2">DUF1758 domain-containing protein</fullName>
    </submittedName>
</protein>
<accession>A0A6G0WR93</accession>
<sequence length="191" mass="22159">MWITIKITRYGDANKTARSIERSANKIFERSAKNYTIAWECLNERYNNKRILVQSHTKAIFDLDLLEDESALKLRKFLDKLFDSATPRAWEVQGPKSEISEVSDSIQFLKKRFQVLEAVEGAQNLHGKAKQKTRAADQKEKKYSGHPRKNRTSMHVTTSKFKCYTVDAAYKTRGYKVQSLIRLKIVWNGPD</sequence>
<feature type="compositionally biased region" description="Basic and acidic residues" evidence="1">
    <location>
        <begin position="134"/>
        <end position="143"/>
    </location>
</feature>